<dbReference type="PROSITE" id="PS50084">
    <property type="entry name" value="KH_TYPE_1"/>
    <property type="match status" value="1"/>
</dbReference>
<dbReference type="GO" id="GO:0003723">
    <property type="term" value="F:RNA binding"/>
    <property type="evidence" value="ECO:0007669"/>
    <property type="project" value="UniProtKB-UniRule"/>
</dbReference>
<feature type="region of interest" description="Disordered" evidence="2">
    <location>
        <begin position="441"/>
        <end position="498"/>
    </location>
</feature>
<reference evidence="4 5" key="1">
    <citation type="submission" date="2024-10" db="EMBL/GenBank/DDBJ databases">
        <title>Updated reference genomes for cyclostephanoid diatoms.</title>
        <authorList>
            <person name="Roberts W.R."/>
            <person name="Alverson A.J."/>
        </authorList>
    </citation>
    <scope>NUCLEOTIDE SEQUENCE [LARGE SCALE GENOMIC DNA]</scope>
    <source>
        <strain evidence="4 5">AJA010-31</strain>
    </source>
</reference>
<evidence type="ECO:0000313" key="5">
    <source>
        <dbReference type="Proteomes" id="UP001530400"/>
    </source>
</evidence>
<evidence type="ECO:0000256" key="2">
    <source>
        <dbReference type="SAM" id="MobiDB-lite"/>
    </source>
</evidence>
<feature type="region of interest" description="Disordered" evidence="2">
    <location>
        <begin position="369"/>
        <end position="413"/>
    </location>
</feature>
<name>A0ABD3N8A9_9STRA</name>
<feature type="compositionally biased region" description="Basic and acidic residues" evidence="2">
    <location>
        <begin position="302"/>
        <end position="324"/>
    </location>
</feature>
<keyword evidence="5" id="KW-1185">Reference proteome</keyword>
<feature type="compositionally biased region" description="Acidic residues" evidence="2">
    <location>
        <begin position="376"/>
        <end position="407"/>
    </location>
</feature>
<comment type="caution">
    <text evidence="4">The sequence shown here is derived from an EMBL/GenBank/DDBJ whole genome shotgun (WGS) entry which is preliminary data.</text>
</comment>
<feature type="compositionally biased region" description="Basic residues" evidence="2">
    <location>
        <begin position="474"/>
        <end position="489"/>
    </location>
</feature>
<dbReference type="SUPFAM" id="SSF54791">
    <property type="entry name" value="Eukaryotic type KH-domain (KH-domain type I)"/>
    <property type="match status" value="2"/>
</dbReference>
<accession>A0ABD3N8A9</accession>
<dbReference type="AlphaFoldDB" id="A0ABD3N8A9"/>
<proteinExistence type="predicted"/>
<evidence type="ECO:0000259" key="3">
    <source>
        <dbReference type="SMART" id="SM00322"/>
    </source>
</evidence>
<dbReference type="Gene3D" id="3.30.1370.10">
    <property type="entry name" value="K Homology domain, type 1"/>
    <property type="match status" value="2"/>
</dbReference>
<protein>
    <recommendedName>
        <fullName evidence="3">K Homology domain-containing protein</fullName>
    </recommendedName>
</protein>
<dbReference type="Proteomes" id="UP001530400">
    <property type="component" value="Unassembled WGS sequence"/>
</dbReference>
<evidence type="ECO:0000256" key="1">
    <source>
        <dbReference type="PROSITE-ProRule" id="PRU00117"/>
    </source>
</evidence>
<keyword evidence="1" id="KW-0694">RNA-binding</keyword>
<dbReference type="EMBL" id="JALLPJ020001273">
    <property type="protein sequence ID" value="KAL3772157.1"/>
    <property type="molecule type" value="Genomic_DNA"/>
</dbReference>
<feature type="region of interest" description="Disordered" evidence="2">
    <location>
        <begin position="85"/>
        <end position="105"/>
    </location>
</feature>
<dbReference type="InterPro" id="IPR036612">
    <property type="entry name" value="KH_dom_type_1_sf"/>
</dbReference>
<feature type="domain" description="K Homology" evidence="3">
    <location>
        <begin position="37"/>
        <end position="163"/>
    </location>
</feature>
<organism evidence="4 5">
    <name type="scientific">Cyclotella atomus</name>
    <dbReference type="NCBI Taxonomy" id="382360"/>
    <lineage>
        <taxon>Eukaryota</taxon>
        <taxon>Sar</taxon>
        <taxon>Stramenopiles</taxon>
        <taxon>Ochrophyta</taxon>
        <taxon>Bacillariophyta</taxon>
        <taxon>Coscinodiscophyceae</taxon>
        <taxon>Thalassiosirophycidae</taxon>
        <taxon>Stephanodiscales</taxon>
        <taxon>Stephanodiscaceae</taxon>
        <taxon>Cyclotella</taxon>
    </lineage>
</organism>
<feature type="domain" description="K Homology" evidence="3">
    <location>
        <begin position="168"/>
        <end position="289"/>
    </location>
</feature>
<gene>
    <name evidence="4" type="ORF">ACHAWO_004174</name>
</gene>
<dbReference type="SMART" id="SM00322">
    <property type="entry name" value="KH"/>
    <property type="match status" value="2"/>
</dbReference>
<evidence type="ECO:0000313" key="4">
    <source>
        <dbReference type="EMBL" id="KAL3772157.1"/>
    </source>
</evidence>
<dbReference type="InterPro" id="IPR004087">
    <property type="entry name" value="KH_dom"/>
</dbReference>
<feature type="region of interest" description="Disordered" evidence="2">
    <location>
        <begin position="299"/>
        <end position="324"/>
    </location>
</feature>
<sequence length="498" mass="54396">MSGRVSPQSSHASTTGATAESIALSRLRTKSISHPLQQCQITVYVPPNTVGAIIGRGGKTILSVQKEAMRKSLGHTGAVRISVVGGNNSPSHTSEEEGEFFPSATNTQSSATWNYHEFHSSVQKENEENTQVDNDEEDEVPVIIRGDPVGCFVAVRQILPLVYHRHDPDVVFEVPIHRSKHNLLVGKGGLILAALSAEYEVRIMVPPNDLMENVGGTVNNWQQNQYSDEAGSTILFSQTATSPLNGNDELLNTPLAINSHSTLPANVIQLEGHIDKCEKCLVKMLSIVAGEKWIPPGVIVRPNDKENDDANEHKDAGEDNAKSENVKAFAIVTANNDSPNIGQNKLRTIQRKTSTLIRRKKGRFMLKGVEYGATNNDDEMGVAEEPSVENEEDDEKDDAEGEEEDDQITSGPKVSISFLISGKIENVKLAASQFEKILGLEPNSAVITLKDSPKSSSSPTSKGDTVDSDAIEKKRQKQRNRREKKRVNKNHSDKADGE</sequence>